<evidence type="ECO:0000313" key="7">
    <source>
        <dbReference type="Proteomes" id="UP000092627"/>
    </source>
</evidence>
<evidence type="ECO:0000313" key="6">
    <source>
        <dbReference type="EMBL" id="SBS28678.1"/>
    </source>
</evidence>
<evidence type="ECO:0000256" key="1">
    <source>
        <dbReference type="ARBA" id="ARBA00023012"/>
    </source>
</evidence>
<dbReference type="InterPro" id="IPR036641">
    <property type="entry name" value="HPT_dom_sf"/>
</dbReference>
<dbReference type="InterPro" id="IPR036097">
    <property type="entry name" value="HisK_dim/P_sf"/>
</dbReference>
<dbReference type="Gene3D" id="3.30.565.10">
    <property type="entry name" value="Histidine kinase-like ATPase, C-terminal domain"/>
    <property type="match status" value="1"/>
</dbReference>
<feature type="region of interest" description="Disordered" evidence="4">
    <location>
        <begin position="195"/>
        <end position="273"/>
    </location>
</feature>
<keyword evidence="3" id="KW-0175">Coiled coil</keyword>
<keyword evidence="6" id="KW-0808">Transferase</keyword>
<dbReference type="GO" id="GO:0000155">
    <property type="term" value="F:phosphorelay sensor kinase activity"/>
    <property type="evidence" value="ECO:0007669"/>
    <property type="project" value="InterPro"/>
</dbReference>
<feature type="compositionally biased region" description="Acidic residues" evidence="4">
    <location>
        <begin position="215"/>
        <end position="228"/>
    </location>
</feature>
<dbReference type="Gene3D" id="1.20.120.160">
    <property type="entry name" value="HPT domain"/>
    <property type="match status" value="1"/>
</dbReference>
<dbReference type="EMBL" id="FLOC01000005">
    <property type="protein sequence ID" value="SBS28678.1"/>
    <property type="molecule type" value="Genomic_DNA"/>
</dbReference>
<dbReference type="SMART" id="SM01231">
    <property type="entry name" value="H-kinase_dim"/>
    <property type="match status" value="1"/>
</dbReference>
<dbReference type="AlphaFoldDB" id="A0A1A8TAV5"/>
<feature type="region of interest" description="Disordered" evidence="4">
    <location>
        <begin position="308"/>
        <end position="335"/>
    </location>
</feature>
<sequence>MDNLSQFNEAFFEEAQEHLETMETLLLDYDVVEPDIEVLNSVFRAAHSIKGGSAIFGFTAMTGLTHVMENMLDRARNEELELTNELITVLLETVDVLKDILHNYRHDEEIDWDTIESSKARLESELAQAMNQQGSTQGAADAASQQTEEEDGFGFFDEPGDSGDDEGFGFFDEEIAASGESEDEQGFGFFDENIANDDEQDAGFGFFEDAPGISENEENEPSTTDEIEGFGLFDHSDEDSTEQVTSAEGDEQAPPAEAAKQEDNPEASAEKAPEAEGYGFFDEAMKARHEQDKIDNVKGYGIYPKEETAAAEVSSKTSRSTAKAPTKAGGDAKNTEASSIRVETVKIDKLVNLVGELVITQSMLNLIGNEVQESVAEKMMGALAELERNTREIQEAVMSVRMLPISFVFNRFPRLVRDLSVKMDKQIELVIEGASTEIDKNLVEKISDPLTH</sequence>
<accession>A0A1A8TAV5</accession>
<evidence type="ECO:0000256" key="4">
    <source>
        <dbReference type="SAM" id="MobiDB-lite"/>
    </source>
</evidence>
<protein>
    <submittedName>
        <fullName evidence="6">Chemotaxis protein CheA</fullName>
        <ecNumber evidence="6">2.7.13.3</ecNumber>
    </submittedName>
</protein>
<organism evidence="6 7">
    <name type="scientific">Marinomonas aquimarina</name>
    <dbReference type="NCBI Taxonomy" id="295068"/>
    <lineage>
        <taxon>Bacteria</taxon>
        <taxon>Pseudomonadati</taxon>
        <taxon>Pseudomonadota</taxon>
        <taxon>Gammaproteobacteria</taxon>
        <taxon>Oceanospirillales</taxon>
        <taxon>Oceanospirillaceae</taxon>
        <taxon>Marinomonas</taxon>
    </lineage>
</organism>
<dbReference type="GO" id="GO:0006935">
    <property type="term" value="P:chemotaxis"/>
    <property type="evidence" value="ECO:0007669"/>
    <property type="project" value="InterPro"/>
</dbReference>
<keyword evidence="1" id="KW-0902">Two-component regulatory system</keyword>
<dbReference type="CDD" id="cd00088">
    <property type="entry name" value="HPT"/>
    <property type="match status" value="1"/>
</dbReference>
<keyword evidence="7" id="KW-1185">Reference proteome</keyword>
<feature type="compositionally biased region" description="Acidic residues" evidence="4">
    <location>
        <begin position="147"/>
        <end position="169"/>
    </location>
</feature>
<dbReference type="InterPro" id="IPR008207">
    <property type="entry name" value="Sig_transdc_His_kin_Hpt_dom"/>
</dbReference>
<dbReference type="InterPro" id="IPR051315">
    <property type="entry name" value="Bact_Chemotaxis_CheA"/>
</dbReference>
<dbReference type="Gene3D" id="1.10.287.560">
    <property type="entry name" value="Histidine kinase CheA-like, homodimeric domain"/>
    <property type="match status" value="1"/>
</dbReference>
<feature type="modified residue" description="Phosphohistidine" evidence="2">
    <location>
        <position position="47"/>
    </location>
</feature>
<feature type="region of interest" description="Disordered" evidence="4">
    <location>
        <begin position="126"/>
        <end position="169"/>
    </location>
</feature>
<evidence type="ECO:0000256" key="2">
    <source>
        <dbReference type="PROSITE-ProRule" id="PRU00110"/>
    </source>
</evidence>
<dbReference type="SUPFAM" id="SSF47384">
    <property type="entry name" value="Homodimeric domain of signal transducing histidine kinase"/>
    <property type="match status" value="1"/>
</dbReference>
<evidence type="ECO:0000259" key="5">
    <source>
        <dbReference type="PROSITE" id="PS50894"/>
    </source>
</evidence>
<dbReference type="PANTHER" id="PTHR43395">
    <property type="entry name" value="SENSOR HISTIDINE KINASE CHEA"/>
    <property type="match status" value="1"/>
</dbReference>
<dbReference type="Proteomes" id="UP000092627">
    <property type="component" value="Unassembled WGS sequence"/>
</dbReference>
<dbReference type="SMART" id="SM00073">
    <property type="entry name" value="HPT"/>
    <property type="match status" value="1"/>
</dbReference>
<name>A0A1A8TAV5_9GAMM</name>
<keyword evidence="2" id="KW-0597">Phosphoprotein</keyword>
<feature type="coiled-coil region" evidence="3">
    <location>
        <begin position="369"/>
        <end position="396"/>
    </location>
</feature>
<dbReference type="InterPro" id="IPR037006">
    <property type="entry name" value="CheA-like_homodim_sf"/>
</dbReference>
<dbReference type="GO" id="GO:0005737">
    <property type="term" value="C:cytoplasm"/>
    <property type="evidence" value="ECO:0007669"/>
    <property type="project" value="InterPro"/>
</dbReference>
<feature type="compositionally biased region" description="Polar residues" evidence="4">
    <location>
        <begin position="314"/>
        <end position="323"/>
    </location>
</feature>
<dbReference type="STRING" id="295068.MAQ5080_01170"/>
<dbReference type="Pfam" id="PF01627">
    <property type="entry name" value="Hpt"/>
    <property type="match status" value="1"/>
</dbReference>
<dbReference type="PROSITE" id="PS50894">
    <property type="entry name" value="HPT"/>
    <property type="match status" value="1"/>
</dbReference>
<dbReference type="InterPro" id="IPR004105">
    <property type="entry name" value="CheA-like_dim"/>
</dbReference>
<dbReference type="Pfam" id="PF02895">
    <property type="entry name" value="H-kinase_dim"/>
    <property type="match status" value="1"/>
</dbReference>
<evidence type="ECO:0000256" key="3">
    <source>
        <dbReference type="SAM" id="Coils"/>
    </source>
</evidence>
<dbReference type="InterPro" id="IPR036890">
    <property type="entry name" value="HATPase_C_sf"/>
</dbReference>
<dbReference type="PANTHER" id="PTHR43395:SF10">
    <property type="entry name" value="CHEMOTAXIS PROTEIN CHEA"/>
    <property type="match status" value="1"/>
</dbReference>
<reference evidence="6 7" key="1">
    <citation type="submission" date="2016-06" db="EMBL/GenBank/DDBJ databases">
        <authorList>
            <person name="Kjaerup R.B."/>
            <person name="Dalgaard T.S."/>
            <person name="Juul-Madsen H.R."/>
        </authorList>
    </citation>
    <scope>NUCLEOTIDE SEQUENCE [LARGE SCALE GENOMIC DNA]</scope>
    <source>
        <strain evidence="6 7">CECT 5080</strain>
    </source>
</reference>
<dbReference type="SUPFAM" id="SSF47226">
    <property type="entry name" value="Histidine-containing phosphotransfer domain, HPT domain"/>
    <property type="match status" value="1"/>
</dbReference>
<dbReference type="EC" id="2.7.13.3" evidence="6"/>
<feature type="compositionally biased region" description="Basic and acidic residues" evidence="4">
    <location>
        <begin position="259"/>
        <end position="273"/>
    </location>
</feature>
<proteinExistence type="predicted"/>
<dbReference type="RefSeq" id="WP_231870793.1">
    <property type="nucleotide sequence ID" value="NZ_FLOC01000005.1"/>
</dbReference>
<gene>
    <name evidence="6" type="primary">cheA_3</name>
    <name evidence="6" type="ORF">MAQ5080_01170</name>
</gene>
<feature type="compositionally biased region" description="Polar residues" evidence="4">
    <location>
        <begin position="129"/>
        <end position="146"/>
    </location>
</feature>
<feature type="domain" description="HPt" evidence="5">
    <location>
        <begin position="1"/>
        <end position="104"/>
    </location>
</feature>